<name>A0A447T4N9_CHRVL</name>
<sequence>MLRRHHATPALAALHNADDVVEFGEFVLNLGQRELRRAGQPVSLTSAEFAVLSVLVSHPRRR</sequence>
<gene>
    <name evidence="4" type="primary">ompR_2</name>
    <name evidence="4" type="ORF">NCTC9695_00285</name>
</gene>
<dbReference type="AlphaFoldDB" id="A0A447T4N9"/>
<evidence type="ECO:0000256" key="2">
    <source>
        <dbReference type="PROSITE-ProRule" id="PRU01091"/>
    </source>
</evidence>
<dbReference type="InterPro" id="IPR016032">
    <property type="entry name" value="Sig_transdc_resp-reg_C-effctor"/>
</dbReference>
<accession>A0A447T4N9</accession>
<dbReference type="Proteomes" id="UP000275777">
    <property type="component" value="Chromosome"/>
</dbReference>
<evidence type="ECO:0000259" key="3">
    <source>
        <dbReference type="PROSITE" id="PS51755"/>
    </source>
</evidence>
<protein>
    <submittedName>
        <fullName evidence="4">Transcriptional regulatory protein OmpR</fullName>
    </submittedName>
</protein>
<dbReference type="Gene3D" id="1.10.10.10">
    <property type="entry name" value="Winged helix-like DNA-binding domain superfamily/Winged helix DNA-binding domain"/>
    <property type="match status" value="1"/>
</dbReference>
<dbReference type="EMBL" id="LR134182">
    <property type="protein sequence ID" value="VEB39900.1"/>
    <property type="molecule type" value="Genomic_DNA"/>
</dbReference>
<keyword evidence="1 2" id="KW-0238">DNA-binding</keyword>
<dbReference type="GO" id="GO:0006355">
    <property type="term" value="P:regulation of DNA-templated transcription"/>
    <property type="evidence" value="ECO:0007669"/>
    <property type="project" value="InterPro"/>
</dbReference>
<dbReference type="GO" id="GO:0003677">
    <property type="term" value="F:DNA binding"/>
    <property type="evidence" value="ECO:0007669"/>
    <property type="project" value="UniProtKB-UniRule"/>
</dbReference>
<dbReference type="GO" id="GO:0000160">
    <property type="term" value="P:phosphorelay signal transduction system"/>
    <property type="evidence" value="ECO:0007669"/>
    <property type="project" value="InterPro"/>
</dbReference>
<dbReference type="InterPro" id="IPR036388">
    <property type="entry name" value="WH-like_DNA-bd_sf"/>
</dbReference>
<evidence type="ECO:0000256" key="1">
    <source>
        <dbReference type="ARBA" id="ARBA00023125"/>
    </source>
</evidence>
<reference evidence="4 5" key="1">
    <citation type="submission" date="2018-12" db="EMBL/GenBank/DDBJ databases">
        <authorList>
            <consortium name="Pathogen Informatics"/>
        </authorList>
    </citation>
    <scope>NUCLEOTIDE SEQUENCE [LARGE SCALE GENOMIC DNA]</scope>
    <source>
        <strain evidence="4 5">NCTC9695</strain>
    </source>
</reference>
<proteinExistence type="predicted"/>
<evidence type="ECO:0000313" key="5">
    <source>
        <dbReference type="Proteomes" id="UP000275777"/>
    </source>
</evidence>
<organism evidence="4 5">
    <name type="scientific">Chromobacterium violaceum</name>
    <dbReference type="NCBI Taxonomy" id="536"/>
    <lineage>
        <taxon>Bacteria</taxon>
        <taxon>Pseudomonadati</taxon>
        <taxon>Pseudomonadota</taxon>
        <taxon>Betaproteobacteria</taxon>
        <taxon>Neisseriales</taxon>
        <taxon>Chromobacteriaceae</taxon>
        <taxon>Chromobacterium</taxon>
    </lineage>
</organism>
<feature type="DNA-binding region" description="OmpR/PhoB-type" evidence="2">
    <location>
        <begin position="18"/>
        <end position="62"/>
    </location>
</feature>
<dbReference type="SUPFAM" id="SSF46894">
    <property type="entry name" value="C-terminal effector domain of the bipartite response regulators"/>
    <property type="match status" value="1"/>
</dbReference>
<feature type="domain" description="OmpR/PhoB-type" evidence="3">
    <location>
        <begin position="18"/>
        <end position="62"/>
    </location>
</feature>
<dbReference type="PROSITE" id="PS51755">
    <property type="entry name" value="OMPR_PHOB"/>
    <property type="match status" value="1"/>
</dbReference>
<evidence type="ECO:0000313" key="4">
    <source>
        <dbReference type="EMBL" id="VEB39900.1"/>
    </source>
</evidence>
<dbReference type="InterPro" id="IPR001867">
    <property type="entry name" value="OmpR/PhoB-type_DNA-bd"/>
</dbReference>